<feature type="region of interest" description="Disordered" evidence="6">
    <location>
        <begin position="22"/>
        <end position="44"/>
    </location>
</feature>
<dbReference type="SUPFAM" id="SSF49785">
    <property type="entry name" value="Galactose-binding domain-like"/>
    <property type="match status" value="1"/>
</dbReference>
<feature type="compositionally biased region" description="Basic and acidic residues" evidence="6">
    <location>
        <begin position="183"/>
        <end position="210"/>
    </location>
</feature>
<dbReference type="Gene3D" id="2.60.120.260">
    <property type="entry name" value="Galactose-binding domain-like"/>
    <property type="match status" value="1"/>
</dbReference>
<dbReference type="InterPro" id="IPR045120">
    <property type="entry name" value="Suco/Slp1-like"/>
</dbReference>
<protein>
    <recommendedName>
        <fullName evidence="7">SUN domain-containing protein</fullName>
    </recommendedName>
</protein>
<reference evidence="8 9" key="1">
    <citation type="journal article" date="2021" name="Nat. Plants">
        <title>The Taxus genome provides insights into paclitaxel biosynthesis.</title>
        <authorList>
            <person name="Xiong X."/>
            <person name="Gou J."/>
            <person name="Liao Q."/>
            <person name="Li Y."/>
            <person name="Zhou Q."/>
            <person name="Bi G."/>
            <person name="Li C."/>
            <person name="Du R."/>
            <person name="Wang X."/>
            <person name="Sun T."/>
            <person name="Guo L."/>
            <person name="Liang H."/>
            <person name="Lu P."/>
            <person name="Wu Y."/>
            <person name="Zhang Z."/>
            <person name="Ro D.K."/>
            <person name="Shang Y."/>
            <person name="Huang S."/>
            <person name="Yan J."/>
        </authorList>
    </citation>
    <scope>NUCLEOTIDE SEQUENCE [LARGE SCALE GENOMIC DNA]</scope>
    <source>
        <strain evidence="8">Ta-2019</strain>
    </source>
</reference>
<keyword evidence="3" id="KW-1133">Transmembrane helix</keyword>
<dbReference type="OMA" id="LMIGRAD"/>
<dbReference type="Proteomes" id="UP000824469">
    <property type="component" value="Unassembled WGS sequence"/>
</dbReference>
<gene>
    <name evidence="8" type="ORF">KI387_002902</name>
</gene>
<evidence type="ECO:0000313" key="8">
    <source>
        <dbReference type="EMBL" id="KAH9330794.1"/>
    </source>
</evidence>
<dbReference type="PROSITE" id="PS51469">
    <property type="entry name" value="SUN"/>
    <property type="match status" value="1"/>
</dbReference>
<keyword evidence="9" id="KW-1185">Reference proteome</keyword>
<keyword evidence="4" id="KW-0472">Membrane</keyword>
<dbReference type="Pfam" id="PF07738">
    <property type="entry name" value="Sad1_UNC"/>
    <property type="match status" value="1"/>
</dbReference>
<evidence type="ECO:0000256" key="4">
    <source>
        <dbReference type="ARBA" id="ARBA00023136"/>
    </source>
</evidence>
<dbReference type="InterPro" id="IPR012919">
    <property type="entry name" value="SUN_dom"/>
</dbReference>
<name>A0AA38GXP2_TAXCH</name>
<evidence type="ECO:0000256" key="3">
    <source>
        <dbReference type="ARBA" id="ARBA00022989"/>
    </source>
</evidence>
<proteinExistence type="predicted"/>
<evidence type="ECO:0000256" key="6">
    <source>
        <dbReference type="SAM" id="MobiDB-lite"/>
    </source>
</evidence>
<dbReference type="PANTHER" id="PTHR12953:SF0">
    <property type="entry name" value="SUN DOMAIN-CONTAINING OSSIFICATION FACTOR"/>
    <property type="match status" value="1"/>
</dbReference>
<evidence type="ECO:0000256" key="1">
    <source>
        <dbReference type="ARBA" id="ARBA00004308"/>
    </source>
</evidence>
<feature type="region of interest" description="Disordered" evidence="6">
    <location>
        <begin position="63"/>
        <end position="101"/>
    </location>
</feature>
<dbReference type="PANTHER" id="PTHR12953">
    <property type="entry name" value="MEMBRANE PROTEIN CH1 RELATED"/>
    <property type="match status" value="1"/>
</dbReference>
<dbReference type="GO" id="GO:0016020">
    <property type="term" value="C:membrane"/>
    <property type="evidence" value="ECO:0007669"/>
    <property type="project" value="InterPro"/>
</dbReference>
<keyword evidence="2" id="KW-0812">Transmembrane</keyword>
<dbReference type="GO" id="GO:0005737">
    <property type="term" value="C:cytoplasm"/>
    <property type="evidence" value="ECO:0007669"/>
    <property type="project" value="TreeGrafter"/>
</dbReference>
<feature type="compositionally biased region" description="Basic and acidic residues" evidence="6">
    <location>
        <begin position="217"/>
        <end position="280"/>
    </location>
</feature>
<feature type="domain" description="SUN" evidence="7">
    <location>
        <begin position="302"/>
        <end position="461"/>
    </location>
</feature>
<evidence type="ECO:0000256" key="2">
    <source>
        <dbReference type="ARBA" id="ARBA00022692"/>
    </source>
</evidence>
<evidence type="ECO:0000256" key="5">
    <source>
        <dbReference type="SAM" id="Coils"/>
    </source>
</evidence>
<dbReference type="GO" id="GO:0034975">
    <property type="term" value="P:protein folding in endoplasmic reticulum"/>
    <property type="evidence" value="ECO:0007669"/>
    <property type="project" value="TreeGrafter"/>
</dbReference>
<feature type="compositionally biased region" description="Basic and acidic residues" evidence="6">
    <location>
        <begin position="65"/>
        <end position="79"/>
    </location>
</feature>
<dbReference type="AlphaFoldDB" id="A0AA38GXP2"/>
<feature type="non-terminal residue" evidence="8">
    <location>
        <position position="656"/>
    </location>
</feature>
<evidence type="ECO:0000259" key="7">
    <source>
        <dbReference type="PROSITE" id="PS51469"/>
    </source>
</evidence>
<comment type="subcellular location">
    <subcellularLocation>
        <location evidence="1">Endomembrane system</location>
    </subcellularLocation>
</comment>
<keyword evidence="5" id="KW-0175">Coiled coil</keyword>
<feature type="coiled-coil region" evidence="5">
    <location>
        <begin position="572"/>
        <end position="631"/>
    </location>
</feature>
<organism evidence="8 9">
    <name type="scientific">Taxus chinensis</name>
    <name type="common">Chinese yew</name>
    <name type="synonym">Taxus wallichiana var. chinensis</name>
    <dbReference type="NCBI Taxonomy" id="29808"/>
    <lineage>
        <taxon>Eukaryota</taxon>
        <taxon>Viridiplantae</taxon>
        <taxon>Streptophyta</taxon>
        <taxon>Embryophyta</taxon>
        <taxon>Tracheophyta</taxon>
        <taxon>Spermatophyta</taxon>
        <taxon>Pinopsida</taxon>
        <taxon>Pinidae</taxon>
        <taxon>Conifers II</taxon>
        <taxon>Cupressales</taxon>
        <taxon>Taxaceae</taxon>
        <taxon>Taxus</taxon>
    </lineage>
</organism>
<comment type="caution">
    <text evidence="8">The sequence shown here is derived from an EMBL/GenBank/DDBJ whole genome shotgun (WGS) entry which is preliminary data.</text>
</comment>
<dbReference type="InterPro" id="IPR008979">
    <property type="entry name" value="Galactose-bd-like_sf"/>
</dbReference>
<accession>A0AA38GXP2</accession>
<dbReference type="GO" id="GO:0012505">
    <property type="term" value="C:endomembrane system"/>
    <property type="evidence" value="ECO:0007669"/>
    <property type="project" value="UniProtKB-SubCell"/>
</dbReference>
<feature type="non-terminal residue" evidence="8">
    <location>
        <position position="1"/>
    </location>
</feature>
<feature type="region of interest" description="Disordered" evidence="6">
    <location>
        <begin position="480"/>
        <end position="501"/>
    </location>
</feature>
<feature type="region of interest" description="Disordered" evidence="6">
    <location>
        <begin position="183"/>
        <end position="282"/>
    </location>
</feature>
<dbReference type="EMBL" id="JAHRHJ020000001">
    <property type="protein sequence ID" value="KAH9330794.1"/>
    <property type="molecule type" value="Genomic_DNA"/>
</dbReference>
<evidence type="ECO:0000313" key="9">
    <source>
        <dbReference type="Proteomes" id="UP000824469"/>
    </source>
</evidence>
<sequence length="656" mass="75492">HKNGDPVEAWKISLQLHGNEVLPGQNEDSNGHEGQHCMAPSDDDVENTMNVCSVVNTYLNEETSSEIKDQGIDQSDKQESFMGSENRPGNEKENPDSEELESSIEFVFDEENSSTIELLIYENSSLGQSFDSFPASDGSAQADILHMQMRLPEYNETQPETCILTEDKDLHPEIHGLLEDKEMHTETKCFPEDREIQRETQRLPEAKEIQTETQMLPEDKETQPETQRLPERKETQPETQRLPERKETQPETHKFTEDKETLPETHRFPEDKETLPETRRLSRVTPVGLDEFKRESSNEMDRATINQLVVITHRLEPGDGEYNYVAASKGAKILAHNKEAKGVQNILHKDKNKYLRNPCSAEEKFVVIELSEESMVDTIVIADFEHYSSKLKKFELLSSLVYPTDDWVLLGNFVAENVKHSKRFTLQEPKWARYLKLQFLSHYGTEFYCTLSKVEVYGGDAIEHMLEDLISVGDHSLRTGELSADQPSTAPPPVQEDKSTDRNDELHLLFYGKEPARTSLEKETEFNAKSDTPKLKDESFKVNSAEPKIEIIQQHGGRTGGDTVLKILMQKVRSLELNLSVLERYLEELNSRYGDLFSDFDKELDENTELIRQILTELNDLQRHQKMMEKEMQEYRSWRSTISSELNELAAENKFL</sequence>